<dbReference type="Proteomes" id="UP000648187">
    <property type="component" value="Unassembled WGS sequence"/>
</dbReference>
<comment type="caution">
    <text evidence="1">The sequence shown here is derived from an EMBL/GenBank/DDBJ whole genome shotgun (WGS) entry which is preliminary data.</text>
</comment>
<protein>
    <submittedName>
        <fullName evidence="1">Uncharacterized protein</fullName>
    </submittedName>
</protein>
<evidence type="ECO:0000313" key="1">
    <source>
        <dbReference type="EMBL" id="KAF9420628.1"/>
    </source>
</evidence>
<sequence length="131" mass="15142">AEMLLKESKVREINLQHCGNNYSWLRSKHLQNEDSKTNKELERLRPMIQKMSSENCAKIAVKLDAMTDGDEMSSTILRTLRKLLNEQYSIQLMEDNVAKAKERGLKKTRPYNKVHPVLIPDGRQATVSFIL</sequence>
<accession>A0A835L9I9</accession>
<reference evidence="1" key="1">
    <citation type="submission" date="2020-08" db="EMBL/GenBank/DDBJ databases">
        <title>Spodoptera exigua strain:BAW_Kor-Di-RS1 Genome sequencing and assembly.</title>
        <authorList>
            <person name="Kim J."/>
            <person name="Nam H.Y."/>
            <person name="Kwon M."/>
            <person name="Choi J.H."/>
            <person name="Cho S.R."/>
            <person name="Kim G.-H."/>
        </authorList>
    </citation>
    <scope>NUCLEOTIDE SEQUENCE</scope>
    <source>
        <strain evidence="1">BAW_Kor-Di-RS1</strain>
        <tissue evidence="1">Whole-body</tissue>
    </source>
</reference>
<dbReference type="EMBL" id="JACKWZ010000030">
    <property type="protein sequence ID" value="KAF9420628.1"/>
    <property type="molecule type" value="Genomic_DNA"/>
</dbReference>
<gene>
    <name evidence="1" type="ORF">HW555_003175</name>
</gene>
<name>A0A835L9I9_SPOEX</name>
<organism evidence="1 2">
    <name type="scientific">Spodoptera exigua</name>
    <name type="common">Beet armyworm</name>
    <name type="synonym">Noctua fulgens</name>
    <dbReference type="NCBI Taxonomy" id="7107"/>
    <lineage>
        <taxon>Eukaryota</taxon>
        <taxon>Metazoa</taxon>
        <taxon>Ecdysozoa</taxon>
        <taxon>Arthropoda</taxon>
        <taxon>Hexapoda</taxon>
        <taxon>Insecta</taxon>
        <taxon>Pterygota</taxon>
        <taxon>Neoptera</taxon>
        <taxon>Endopterygota</taxon>
        <taxon>Lepidoptera</taxon>
        <taxon>Glossata</taxon>
        <taxon>Ditrysia</taxon>
        <taxon>Noctuoidea</taxon>
        <taxon>Noctuidae</taxon>
        <taxon>Amphipyrinae</taxon>
        <taxon>Spodoptera</taxon>
    </lineage>
</organism>
<keyword evidence="2" id="KW-1185">Reference proteome</keyword>
<proteinExistence type="predicted"/>
<dbReference type="AlphaFoldDB" id="A0A835L9I9"/>
<evidence type="ECO:0000313" key="2">
    <source>
        <dbReference type="Proteomes" id="UP000648187"/>
    </source>
</evidence>
<feature type="non-terminal residue" evidence="1">
    <location>
        <position position="1"/>
    </location>
</feature>